<proteinExistence type="predicted"/>
<name>A0ACB8D2B4_DERSI</name>
<sequence length="241" mass="28101">MSTTIYEESECDTHNVLLQAPRIVHTLIDLRKFGNLQKLLCVTACLFPFVHRCRRMETSSSGTLSTEELNKAERFWICRVQLEVFTTDIEHLRLRDTVKKHSVLRDLHPYLDHSGQLRLERTNSGDGARSDLSKKLRYRQKLVDHLWIRWKKEYLLDLRTLHLYPSHPSSSLQVDDVVLIEQPNISRDIWPLGRVVDVFPCQDGIIRACHVKAQDGKFKRRPARKLYKLGLDNATGGRDYV</sequence>
<gene>
    <name evidence="1" type="ORF">HPB49_004080</name>
</gene>
<dbReference type="EMBL" id="CM023472">
    <property type="protein sequence ID" value="KAH7958665.1"/>
    <property type="molecule type" value="Genomic_DNA"/>
</dbReference>
<keyword evidence="2" id="KW-1185">Reference proteome</keyword>
<protein>
    <submittedName>
        <fullName evidence="1">Uncharacterized protein</fullName>
    </submittedName>
</protein>
<reference evidence="1" key="1">
    <citation type="submission" date="2020-05" db="EMBL/GenBank/DDBJ databases">
        <title>Large-scale comparative analyses of tick genomes elucidate their genetic diversity and vector capacities.</title>
        <authorList>
            <person name="Jia N."/>
            <person name="Wang J."/>
            <person name="Shi W."/>
            <person name="Du L."/>
            <person name="Sun Y."/>
            <person name="Zhan W."/>
            <person name="Jiang J."/>
            <person name="Wang Q."/>
            <person name="Zhang B."/>
            <person name="Ji P."/>
            <person name="Sakyi L.B."/>
            <person name="Cui X."/>
            <person name="Yuan T."/>
            <person name="Jiang B."/>
            <person name="Yang W."/>
            <person name="Lam T.T.-Y."/>
            <person name="Chang Q."/>
            <person name="Ding S."/>
            <person name="Wang X."/>
            <person name="Zhu J."/>
            <person name="Ruan X."/>
            <person name="Zhao L."/>
            <person name="Wei J."/>
            <person name="Que T."/>
            <person name="Du C."/>
            <person name="Cheng J."/>
            <person name="Dai P."/>
            <person name="Han X."/>
            <person name="Huang E."/>
            <person name="Gao Y."/>
            <person name="Liu J."/>
            <person name="Shao H."/>
            <person name="Ye R."/>
            <person name="Li L."/>
            <person name="Wei W."/>
            <person name="Wang X."/>
            <person name="Wang C."/>
            <person name="Yang T."/>
            <person name="Huo Q."/>
            <person name="Li W."/>
            <person name="Guo W."/>
            <person name="Chen H."/>
            <person name="Zhou L."/>
            <person name="Ni X."/>
            <person name="Tian J."/>
            <person name="Zhou Y."/>
            <person name="Sheng Y."/>
            <person name="Liu T."/>
            <person name="Pan Y."/>
            <person name="Xia L."/>
            <person name="Li J."/>
            <person name="Zhao F."/>
            <person name="Cao W."/>
        </authorList>
    </citation>
    <scope>NUCLEOTIDE SEQUENCE</scope>
    <source>
        <strain evidence="1">Dsil-2018</strain>
    </source>
</reference>
<evidence type="ECO:0000313" key="1">
    <source>
        <dbReference type="EMBL" id="KAH7958665.1"/>
    </source>
</evidence>
<evidence type="ECO:0000313" key="2">
    <source>
        <dbReference type="Proteomes" id="UP000821865"/>
    </source>
</evidence>
<accession>A0ACB8D2B4</accession>
<dbReference type="Proteomes" id="UP000821865">
    <property type="component" value="Chromosome 3"/>
</dbReference>
<organism evidence="1 2">
    <name type="scientific">Dermacentor silvarum</name>
    <name type="common">Tick</name>
    <dbReference type="NCBI Taxonomy" id="543639"/>
    <lineage>
        <taxon>Eukaryota</taxon>
        <taxon>Metazoa</taxon>
        <taxon>Ecdysozoa</taxon>
        <taxon>Arthropoda</taxon>
        <taxon>Chelicerata</taxon>
        <taxon>Arachnida</taxon>
        <taxon>Acari</taxon>
        <taxon>Parasitiformes</taxon>
        <taxon>Ixodida</taxon>
        <taxon>Ixodoidea</taxon>
        <taxon>Ixodidae</taxon>
        <taxon>Rhipicephalinae</taxon>
        <taxon>Dermacentor</taxon>
    </lineage>
</organism>
<comment type="caution">
    <text evidence="1">The sequence shown here is derived from an EMBL/GenBank/DDBJ whole genome shotgun (WGS) entry which is preliminary data.</text>
</comment>